<dbReference type="SUPFAM" id="SSF88723">
    <property type="entry name" value="PIN domain-like"/>
    <property type="match status" value="1"/>
</dbReference>
<dbReference type="Proteomes" id="UP000193944">
    <property type="component" value="Unassembled WGS sequence"/>
</dbReference>
<feature type="domain" description="PIN" evidence="1">
    <location>
        <begin position="585"/>
        <end position="720"/>
    </location>
</feature>
<dbReference type="SMART" id="SM00670">
    <property type="entry name" value="PINc"/>
    <property type="match status" value="1"/>
</dbReference>
<comment type="caution">
    <text evidence="2">The sequence shown here is derived from an EMBL/GenBank/DDBJ whole genome shotgun (WGS) entry which is preliminary data.</text>
</comment>
<dbReference type="Pfam" id="PF13638">
    <property type="entry name" value="PIN_4"/>
    <property type="match status" value="1"/>
</dbReference>
<gene>
    <name evidence="2" type="ORF">BCR32DRAFT_288778</name>
</gene>
<dbReference type="OrthoDB" id="2017974at2759"/>
<dbReference type="GO" id="GO:0042162">
    <property type="term" value="F:telomeric DNA binding"/>
    <property type="evidence" value="ECO:0007669"/>
    <property type="project" value="TreeGrafter"/>
</dbReference>
<proteinExistence type="predicted"/>
<evidence type="ECO:0000313" key="3">
    <source>
        <dbReference type="Proteomes" id="UP000193944"/>
    </source>
</evidence>
<dbReference type="InterPro" id="IPR002716">
    <property type="entry name" value="PIN_dom"/>
</dbReference>
<dbReference type="GO" id="GO:0000184">
    <property type="term" value="P:nuclear-transcribed mRNA catabolic process, nonsense-mediated decay"/>
    <property type="evidence" value="ECO:0007669"/>
    <property type="project" value="TreeGrafter"/>
</dbReference>
<evidence type="ECO:0000313" key="2">
    <source>
        <dbReference type="EMBL" id="ORX88271.1"/>
    </source>
</evidence>
<reference evidence="2 3" key="1">
    <citation type="submission" date="2016-08" db="EMBL/GenBank/DDBJ databases">
        <title>A Parts List for Fungal Cellulosomes Revealed by Comparative Genomics.</title>
        <authorList>
            <consortium name="DOE Joint Genome Institute"/>
            <person name="Haitjema C.H."/>
            <person name="Gilmore S.P."/>
            <person name="Henske J.K."/>
            <person name="Solomon K.V."/>
            <person name="De Groot R."/>
            <person name="Kuo A."/>
            <person name="Mondo S.J."/>
            <person name="Salamov A.A."/>
            <person name="Labutti K."/>
            <person name="Zhao Z."/>
            <person name="Chiniquy J."/>
            <person name="Barry K."/>
            <person name="Brewer H.M."/>
            <person name="Purvine S.O."/>
            <person name="Wright A.T."/>
            <person name="Boxma B."/>
            <person name="Van Alen T."/>
            <person name="Hackstein J.H."/>
            <person name="Baker S.E."/>
            <person name="Grigoriev I.V."/>
            <person name="O'Malley M.A."/>
        </authorList>
    </citation>
    <scope>NUCLEOTIDE SEQUENCE [LARGE SCALE GENOMIC DNA]</scope>
    <source>
        <strain evidence="2 3">S4</strain>
    </source>
</reference>
<dbReference type="Gene3D" id="3.40.50.1010">
    <property type="entry name" value="5'-nuclease"/>
    <property type="match status" value="1"/>
</dbReference>
<dbReference type="AlphaFoldDB" id="A0A1Y1XR81"/>
<organism evidence="2 3">
    <name type="scientific">Anaeromyces robustus</name>
    <dbReference type="NCBI Taxonomy" id="1754192"/>
    <lineage>
        <taxon>Eukaryota</taxon>
        <taxon>Fungi</taxon>
        <taxon>Fungi incertae sedis</taxon>
        <taxon>Chytridiomycota</taxon>
        <taxon>Chytridiomycota incertae sedis</taxon>
        <taxon>Neocallimastigomycetes</taxon>
        <taxon>Neocallimastigales</taxon>
        <taxon>Neocallimastigaceae</taxon>
        <taxon>Anaeromyces</taxon>
    </lineage>
</organism>
<dbReference type="InterPro" id="IPR045153">
    <property type="entry name" value="Est1/Ebs1-like"/>
</dbReference>
<dbReference type="SUPFAM" id="SSF48452">
    <property type="entry name" value="TPR-like"/>
    <property type="match status" value="1"/>
</dbReference>
<evidence type="ECO:0000259" key="1">
    <source>
        <dbReference type="SMART" id="SM00670"/>
    </source>
</evidence>
<sequence length="746" mass="88695">MDTKIWKLGIYKLFNLFRTYLINLYNYKDKNPELYENVKQKSSYFINESLESICYLIGILKSYDPNSNTPLHGNVKFNRYQIAWHRCVFYINDLYRYQFIHELISSEQLDELWEKANFINKYAIFIAPNNGLLYHQMAILQLSKRNTFKALYYFLRSLTVRSPYNSARETHITFFDNISKEFNEVCNEYSSVYTFETLPIQYIHLHGILYSKIGTENFEPILKRLMKAIIQQSNKLTPLLIRTTAICNIAIFQHYLNIKNDDLLYLPIQLHTEQLETYIRIYLENQDSKFLHYIEIILYWFIISLSENATYMDIMKPKLKIIWPLLVKVSNTIEQKLISQNININVEDSSSDEIIENEEDNENREKSNDLSSLKFFIVKNADSDEPEYKQFLFSKPYDLELRGFSPLQKIYDFIEYDYSVMSNYEQWYNEIMNKCNNMNNDEYNECDDNNLNLKEISNISGEYIDDSVEEERIIILMNIIKKYVNEIEFDEETYYWNYRYEQKMNNYTSKDDIKLYDFTHIDFNEISDDEDSPSDQIDIFNSLDKDIYNNSDVDELRKKKQLLSDYITDPNESNRQEVIINPQLTKIIFDTNCYINSLNSIKNIFENTNLNIIIPLAVITELSGLQNCKKSAKNALDYLKYITSQTSHRASIKIVTTKGNTLYNIDNIYHENWDNLNKDFMNADDVILSCFSSNSNSYNQNNNLSYTKNILVSNDKNMRLKARVQNITAYNNYEFIRILKRKSILS</sequence>
<dbReference type="GO" id="GO:0004540">
    <property type="term" value="F:RNA nuclease activity"/>
    <property type="evidence" value="ECO:0007669"/>
    <property type="project" value="UniProtKB-ARBA"/>
</dbReference>
<dbReference type="Gene3D" id="1.25.40.10">
    <property type="entry name" value="Tetratricopeptide repeat domain"/>
    <property type="match status" value="1"/>
</dbReference>
<dbReference type="PANTHER" id="PTHR15696:SF0">
    <property type="entry name" value="TELOMERASE-BINDING PROTEIN EST1A"/>
    <property type="match status" value="1"/>
</dbReference>
<dbReference type="GO" id="GO:0070034">
    <property type="term" value="F:telomerase RNA binding"/>
    <property type="evidence" value="ECO:0007669"/>
    <property type="project" value="TreeGrafter"/>
</dbReference>
<dbReference type="EMBL" id="MCFG01000001">
    <property type="protein sequence ID" value="ORX88271.1"/>
    <property type="molecule type" value="Genomic_DNA"/>
</dbReference>
<dbReference type="STRING" id="1754192.A0A1Y1XR81"/>
<dbReference type="InterPro" id="IPR018834">
    <property type="entry name" value="DNA/RNA-bd_Est1-type"/>
</dbReference>
<keyword evidence="3" id="KW-1185">Reference proteome</keyword>
<name>A0A1Y1XR81_9FUNG</name>
<dbReference type="InterPro" id="IPR029060">
    <property type="entry name" value="PIN-like_dom_sf"/>
</dbReference>
<protein>
    <recommendedName>
        <fullName evidence="1">PIN domain-containing protein</fullName>
    </recommendedName>
</protein>
<dbReference type="GO" id="GO:0005697">
    <property type="term" value="C:telomerase holoenzyme complex"/>
    <property type="evidence" value="ECO:0007669"/>
    <property type="project" value="TreeGrafter"/>
</dbReference>
<dbReference type="Pfam" id="PF10373">
    <property type="entry name" value="EST1_DNA_bind"/>
    <property type="match status" value="1"/>
</dbReference>
<reference evidence="2 3" key="2">
    <citation type="submission" date="2016-08" db="EMBL/GenBank/DDBJ databases">
        <title>Pervasive Adenine N6-methylation of Active Genes in Fungi.</title>
        <authorList>
            <consortium name="DOE Joint Genome Institute"/>
            <person name="Mondo S.J."/>
            <person name="Dannebaum R.O."/>
            <person name="Kuo R.C."/>
            <person name="Labutti K."/>
            <person name="Haridas S."/>
            <person name="Kuo A."/>
            <person name="Salamov A."/>
            <person name="Ahrendt S.R."/>
            <person name="Lipzen A."/>
            <person name="Sullivan W."/>
            <person name="Andreopoulos W.B."/>
            <person name="Clum A."/>
            <person name="Lindquist E."/>
            <person name="Daum C."/>
            <person name="Ramamoorthy G.K."/>
            <person name="Gryganskyi A."/>
            <person name="Culley D."/>
            <person name="Magnuson J.K."/>
            <person name="James T.Y."/>
            <person name="O'Malley M.A."/>
            <person name="Stajich J.E."/>
            <person name="Spatafora J.W."/>
            <person name="Visel A."/>
            <person name="Grigoriev I.V."/>
        </authorList>
    </citation>
    <scope>NUCLEOTIDE SEQUENCE [LARGE SCALE GENOMIC DNA]</scope>
    <source>
        <strain evidence="2 3">S4</strain>
    </source>
</reference>
<dbReference type="PANTHER" id="PTHR15696">
    <property type="entry name" value="SMG-7 SUPPRESSOR WITH MORPHOLOGICAL EFFECT ON GENITALIA PROTEIN 7"/>
    <property type="match status" value="1"/>
</dbReference>
<accession>A0A1Y1XR81</accession>
<dbReference type="InterPro" id="IPR011990">
    <property type="entry name" value="TPR-like_helical_dom_sf"/>
</dbReference>